<dbReference type="GO" id="GO:0004222">
    <property type="term" value="F:metalloendopeptidase activity"/>
    <property type="evidence" value="ECO:0007669"/>
    <property type="project" value="UniProtKB-UniRule"/>
</dbReference>
<evidence type="ECO:0000256" key="1">
    <source>
        <dbReference type="PROSITE-ProRule" id="PRU01211"/>
    </source>
</evidence>
<feature type="region of interest" description="Disordered" evidence="3">
    <location>
        <begin position="1"/>
        <end position="114"/>
    </location>
</feature>
<name>A0A814ZH65_9BILA</name>
<evidence type="ECO:0000259" key="4">
    <source>
        <dbReference type="PROSITE" id="PS51864"/>
    </source>
</evidence>
<gene>
    <name evidence="5" type="ORF">BJG266_LOCUS8307</name>
    <name evidence="6" type="ORF">QVE165_LOCUS28093</name>
    <name evidence="7" type="ORF">QVE165_LOCUS29153</name>
</gene>
<dbReference type="OrthoDB" id="6041438at2759"/>
<dbReference type="Pfam" id="PF01400">
    <property type="entry name" value="Astacin"/>
    <property type="match status" value="1"/>
</dbReference>
<feature type="compositionally biased region" description="Basic residues" evidence="3">
    <location>
        <begin position="266"/>
        <end position="283"/>
    </location>
</feature>
<dbReference type="EC" id="3.4.24.-" evidence="2"/>
<feature type="binding site" evidence="1">
    <location>
        <position position="255"/>
    </location>
    <ligand>
        <name>Zn(2+)</name>
        <dbReference type="ChEBI" id="CHEBI:29105"/>
        <note>catalytic</note>
    </ligand>
</feature>
<keyword evidence="1 2" id="KW-0645">Protease</keyword>
<dbReference type="PANTHER" id="PTHR10127">
    <property type="entry name" value="DISCOIDIN, CUB, EGF, LAMININ , AND ZINC METALLOPROTEASE DOMAIN CONTAINING"/>
    <property type="match status" value="1"/>
</dbReference>
<dbReference type="Proteomes" id="UP000663832">
    <property type="component" value="Unassembled WGS sequence"/>
</dbReference>
<dbReference type="EMBL" id="CAJNOI010000026">
    <property type="protein sequence ID" value="CAF0859701.1"/>
    <property type="molecule type" value="Genomic_DNA"/>
</dbReference>
<organism evidence="6 8">
    <name type="scientific">Adineta steineri</name>
    <dbReference type="NCBI Taxonomy" id="433720"/>
    <lineage>
        <taxon>Eukaryota</taxon>
        <taxon>Metazoa</taxon>
        <taxon>Spiralia</taxon>
        <taxon>Gnathifera</taxon>
        <taxon>Rotifera</taxon>
        <taxon>Eurotatoria</taxon>
        <taxon>Bdelloidea</taxon>
        <taxon>Adinetida</taxon>
        <taxon>Adinetidae</taxon>
        <taxon>Adineta</taxon>
    </lineage>
</organism>
<keyword evidence="1 2" id="KW-0862">Zinc</keyword>
<dbReference type="GO" id="GO:0006508">
    <property type="term" value="P:proteolysis"/>
    <property type="evidence" value="ECO:0007669"/>
    <property type="project" value="UniProtKB-KW"/>
</dbReference>
<dbReference type="AlphaFoldDB" id="A0A814ZH65"/>
<keyword evidence="1 2" id="KW-0378">Hydrolase</keyword>
<feature type="compositionally biased region" description="Acidic residues" evidence="3">
    <location>
        <begin position="53"/>
        <end position="65"/>
    </location>
</feature>
<dbReference type="SUPFAM" id="SSF55486">
    <property type="entry name" value="Metalloproteases ('zincins'), catalytic domain"/>
    <property type="match status" value="1"/>
</dbReference>
<feature type="active site" evidence="1">
    <location>
        <position position="246"/>
    </location>
</feature>
<evidence type="ECO:0000256" key="3">
    <source>
        <dbReference type="SAM" id="MobiDB-lite"/>
    </source>
</evidence>
<evidence type="ECO:0000313" key="5">
    <source>
        <dbReference type="EMBL" id="CAF0859701.1"/>
    </source>
</evidence>
<protein>
    <recommendedName>
        <fullName evidence="2">Metalloendopeptidase</fullName>
        <ecNumber evidence="2">3.4.24.-</ecNumber>
    </recommendedName>
</protein>
<dbReference type="EMBL" id="CAJNOM010000232">
    <property type="protein sequence ID" value="CAF1262904.1"/>
    <property type="molecule type" value="Genomic_DNA"/>
</dbReference>
<evidence type="ECO:0000313" key="6">
    <source>
        <dbReference type="EMBL" id="CAF1243181.1"/>
    </source>
</evidence>
<comment type="caution">
    <text evidence="6">The sequence shown here is derived from an EMBL/GenBank/DDBJ whole genome shotgun (WGS) entry which is preliminary data.</text>
</comment>
<dbReference type="InterPro" id="IPR024079">
    <property type="entry name" value="MetalloPept_cat_dom_sf"/>
</dbReference>
<keyword evidence="1 2" id="KW-0479">Metal-binding</keyword>
<proteinExistence type="predicted"/>
<feature type="binding site" evidence="1">
    <location>
        <position position="249"/>
    </location>
    <ligand>
        <name>Zn(2+)</name>
        <dbReference type="ChEBI" id="CHEBI:29105"/>
        <note>catalytic</note>
    </ligand>
</feature>
<comment type="caution">
    <text evidence="1">Lacks conserved residue(s) required for the propagation of feature annotation.</text>
</comment>
<keyword evidence="8" id="KW-1185">Reference proteome</keyword>
<reference evidence="6" key="1">
    <citation type="submission" date="2021-02" db="EMBL/GenBank/DDBJ databases">
        <authorList>
            <person name="Nowell W R."/>
        </authorList>
    </citation>
    <scope>NUCLEOTIDE SEQUENCE</scope>
</reference>
<accession>A0A814ZH65</accession>
<feature type="compositionally biased region" description="Acidic residues" evidence="3">
    <location>
        <begin position="73"/>
        <end position="111"/>
    </location>
</feature>
<feature type="region of interest" description="Disordered" evidence="3">
    <location>
        <begin position="266"/>
        <end position="285"/>
    </location>
</feature>
<comment type="cofactor">
    <cofactor evidence="1 2">
        <name>Zn(2+)</name>
        <dbReference type="ChEBI" id="CHEBI:29105"/>
    </cofactor>
    <text evidence="1 2">Binds 1 zinc ion per subunit.</text>
</comment>
<dbReference type="EMBL" id="CAJNOM010000217">
    <property type="protein sequence ID" value="CAF1243181.1"/>
    <property type="molecule type" value="Genomic_DNA"/>
</dbReference>
<dbReference type="PRINTS" id="PR00480">
    <property type="entry name" value="ASTACIN"/>
</dbReference>
<dbReference type="InterPro" id="IPR006026">
    <property type="entry name" value="Peptidase_Metallo"/>
</dbReference>
<keyword evidence="1 2" id="KW-0482">Metalloprotease</keyword>
<dbReference type="InterPro" id="IPR001506">
    <property type="entry name" value="Peptidase_M12A"/>
</dbReference>
<dbReference type="Proteomes" id="UP000663877">
    <property type="component" value="Unassembled WGS sequence"/>
</dbReference>
<dbReference type="GO" id="GO:0008270">
    <property type="term" value="F:zinc ion binding"/>
    <property type="evidence" value="ECO:0007669"/>
    <property type="project" value="UniProtKB-UniRule"/>
</dbReference>
<feature type="binding site" evidence="1">
    <location>
        <position position="245"/>
    </location>
    <ligand>
        <name>Zn(2+)</name>
        <dbReference type="ChEBI" id="CHEBI:29105"/>
        <note>catalytic</note>
    </ligand>
</feature>
<dbReference type="Gene3D" id="3.40.390.10">
    <property type="entry name" value="Collagenase (Catalytic Domain)"/>
    <property type="match status" value="1"/>
</dbReference>
<feature type="domain" description="Peptidase M12A" evidence="4">
    <location>
        <begin position="151"/>
        <end position="331"/>
    </location>
</feature>
<evidence type="ECO:0000313" key="7">
    <source>
        <dbReference type="EMBL" id="CAF1262904.1"/>
    </source>
</evidence>
<evidence type="ECO:0000256" key="2">
    <source>
        <dbReference type="RuleBase" id="RU361183"/>
    </source>
</evidence>
<dbReference type="PANTHER" id="PTHR10127:SF850">
    <property type="entry name" value="METALLOENDOPEPTIDASE"/>
    <property type="match status" value="1"/>
</dbReference>
<dbReference type="SMART" id="SM00235">
    <property type="entry name" value="ZnMc"/>
    <property type="match status" value="1"/>
</dbReference>
<evidence type="ECO:0000313" key="8">
    <source>
        <dbReference type="Proteomes" id="UP000663832"/>
    </source>
</evidence>
<dbReference type="PROSITE" id="PS51864">
    <property type="entry name" value="ASTACIN"/>
    <property type="match status" value="1"/>
</dbReference>
<sequence length="442" mass="50165">MSRKTFKTRLLPSDISESDWDPYGAHAVHKLHDNDEDDYADDNSFRYVISDDHDNEDEPNYEEASNEVPDYGESSDEEPGYVETGSEDSSDEELSYVESSSEESSSEETNDEEQKYCAFPFTKTNTGRSTIAISANIAPDARRWDGMKLKNVIADNARTNKEPIIVYYYFATNMKRKENYKKVVKEAIQDIEAAAPGIKFKNSDTAQNCIRIYYSSKHESRSAAGMRGGKQTLELGWAKKGNALHELMHALGFLHQHQREDRSKHVSVRASKKNNPNYKKKGVHGGGRYDAHSIMHYPCNTNMRGIKLWARCNRECLSNGDKIALNVLYPPVKGAREWYPMRGNTNLYYCRKKNMNDNNAPFGRVDSNGFCGPDNGPNCHICRCYGGILERENDQGYPAKQGETGLFYCGRKIKTEKKQKRHDGKCGPDNGNNCESCSRLLR</sequence>